<dbReference type="EMBL" id="CP016397">
    <property type="protein sequence ID" value="ASQ45407.1"/>
    <property type="molecule type" value="Genomic_DNA"/>
</dbReference>
<reference evidence="3" key="1">
    <citation type="submission" date="2016-07" db="EMBL/GenBank/DDBJ databases">
        <authorList>
            <person name="Florea S."/>
            <person name="Webb J.S."/>
            <person name="Jaromczyk J."/>
            <person name="Schardl C.L."/>
        </authorList>
    </citation>
    <scope>NUCLEOTIDE SEQUENCE [LARGE SCALE GENOMIC DNA]</scope>
    <source>
        <strain evidence="3">CDC-D5610</strain>
    </source>
</reference>
<evidence type="ECO:0000313" key="2">
    <source>
        <dbReference type="EMBL" id="ASQ45407.1"/>
    </source>
</evidence>
<protein>
    <submittedName>
        <fullName evidence="2">Uncharacterized protein</fullName>
    </submittedName>
</protein>
<dbReference type="RefSeq" id="WP_094090466.1">
    <property type="nucleotide sequence ID" value="NZ_CP016397.1"/>
</dbReference>
<evidence type="ECO:0000256" key="1">
    <source>
        <dbReference type="SAM" id="Phobius"/>
    </source>
</evidence>
<feature type="transmembrane region" description="Helical" evidence="1">
    <location>
        <begin position="72"/>
        <end position="95"/>
    </location>
</feature>
<name>A0A222P0N4_9GAMM</name>
<evidence type="ECO:0000313" key="3">
    <source>
        <dbReference type="Proteomes" id="UP000201728"/>
    </source>
</evidence>
<dbReference type="AlphaFoldDB" id="A0A222P0N4"/>
<dbReference type="OrthoDB" id="5638187at2"/>
<gene>
    <name evidence="2" type="ORF">clem_04245</name>
</gene>
<keyword evidence="1" id="KW-0812">Transmembrane</keyword>
<organism evidence="2 3">
    <name type="scientific">Legionella clemsonensis</name>
    <dbReference type="NCBI Taxonomy" id="1867846"/>
    <lineage>
        <taxon>Bacteria</taxon>
        <taxon>Pseudomonadati</taxon>
        <taxon>Pseudomonadota</taxon>
        <taxon>Gammaproteobacteria</taxon>
        <taxon>Legionellales</taxon>
        <taxon>Legionellaceae</taxon>
        <taxon>Legionella</taxon>
    </lineage>
</organism>
<sequence>MSFTSFYTNPSKKLFEHHSILSSHIAKHVTFNPKDLGHTTLIKEATSLLAGKLRALQSLDTKIAASISLGTFAWGLSFILPVGFFAAGCFAYGAYQLGQRKAAYAEYTSALENLAMCCTWTLGNVDNHRIEAFKNDEVLNAMITALAPVTSAQHLRDFIDDKIEEHYVVHASQVKDHIRLFDHELNQEENKLYFKIYGYKQGNFFDILQGIAFAIKNSFRAVGQIFSRESTEESSHTSVPV</sequence>
<proteinExistence type="predicted"/>
<dbReference type="Proteomes" id="UP000201728">
    <property type="component" value="Chromosome"/>
</dbReference>
<accession>A0A222P0N4</accession>
<dbReference type="KEGG" id="lcd:clem_04245"/>
<keyword evidence="1" id="KW-1133">Transmembrane helix</keyword>
<keyword evidence="1" id="KW-0472">Membrane</keyword>
<keyword evidence="3" id="KW-1185">Reference proteome</keyword>